<evidence type="ECO:0000313" key="4">
    <source>
        <dbReference type="EnsemblMetazoa" id="GAUT043219-PA"/>
    </source>
</evidence>
<dbReference type="FunFam" id="3.40.50.12760:FF:000004">
    <property type="entry name" value="FtsJ-like methyltransferase"/>
    <property type="match status" value="1"/>
</dbReference>
<keyword evidence="1" id="KW-0507">mRNA processing</keyword>
<evidence type="ECO:0000259" key="3">
    <source>
        <dbReference type="PROSITE" id="PS51613"/>
    </source>
</evidence>
<keyword evidence="1" id="KW-0506">mRNA capping</keyword>
<dbReference type="GO" id="GO:0016556">
    <property type="term" value="P:mRNA modification"/>
    <property type="evidence" value="ECO:0007669"/>
    <property type="project" value="UniProtKB-UniRule"/>
</dbReference>
<dbReference type="PANTHER" id="PTHR16121">
    <property type="entry name" value="CAP-SPECIFIC MRNA (NUCLEOSIDE-2'-O-)-METHYLTRANSFERASE 1-RELATED"/>
    <property type="match status" value="1"/>
</dbReference>
<dbReference type="GO" id="GO:0006370">
    <property type="term" value="P:7-methylguanosine mRNA capping"/>
    <property type="evidence" value="ECO:0007669"/>
    <property type="project" value="UniProtKB-UniRule"/>
</dbReference>
<keyword evidence="1" id="KW-0949">S-adenosyl-L-methionine</keyword>
<dbReference type="GO" id="GO:0003676">
    <property type="term" value="F:nucleic acid binding"/>
    <property type="evidence" value="ECO:0007669"/>
    <property type="project" value="UniProtKB-UniRule"/>
</dbReference>
<comment type="subcellular location">
    <subcellularLocation>
        <location evidence="1">Nucleus</location>
    </subcellularLocation>
</comment>
<dbReference type="SUPFAM" id="SSF53335">
    <property type="entry name" value="S-adenosyl-L-methionine-dependent methyltransferases"/>
    <property type="match status" value="1"/>
</dbReference>
<feature type="domain" description="G-patch" evidence="2">
    <location>
        <begin position="25"/>
        <end position="71"/>
    </location>
</feature>
<dbReference type="InterPro" id="IPR025816">
    <property type="entry name" value="RrmJ-type_MeTrfase"/>
</dbReference>
<dbReference type="PROSITE" id="PS51613">
    <property type="entry name" value="SAM_MT_RRMJ"/>
    <property type="match status" value="1"/>
</dbReference>
<dbReference type="InterPro" id="IPR050851">
    <property type="entry name" value="mRNA_Cap_2O-Ribose_MeTrfase"/>
</dbReference>
<organism evidence="4 5">
    <name type="scientific">Glossina austeni</name>
    <name type="common">Savannah tsetse fly</name>
    <dbReference type="NCBI Taxonomy" id="7395"/>
    <lineage>
        <taxon>Eukaryota</taxon>
        <taxon>Metazoa</taxon>
        <taxon>Ecdysozoa</taxon>
        <taxon>Arthropoda</taxon>
        <taxon>Hexapoda</taxon>
        <taxon>Insecta</taxon>
        <taxon>Pterygota</taxon>
        <taxon>Neoptera</taxon>
        <taxon>Endopterygota</taxon>
        <taxon>Diptera</taxon>
        <taxon>Brachycera</taxon>
        <taxon>Muscomorpha</taxon>
        <taxon>Hippoboscoidea</taxon>
        <taxon>Glossinidae</taxon>
        <taxon>Glossina</taxon>
    </lineage>
</organism>
<keyword evidence="1" id="KW-0489">Methyltransferase</keyword>
<dbReference type="SMART" id="SM00443">
    <property type="entry name" value="G_patch"/>
    <property type="match status" value="1"/>
</dbReference>
<dbReference type="InterPro" id="IPR000467">
    <property type="entry name" value="G_patch_dom"/>
</dbReference>
<evidence type="ECO:0000313" key="5">
    <source>
        <dbReference type="Proteomes" id="UP000078200"/>
    </source>
</evidence>
<comment type="function">
    <text evidence="1">S-adenosyl-L-methionine-dependent methyltransferase that mediates RNA cap1 2'-O-ribose methylation to the 5'-cap structure of RNAs. Methylates the ribose of the first nucleotide of a m(7)GpppG-capped mRNA to produce m(7)GpppNmp (cap1).</text>
</comment>
<dbReference type="PANTHER" id="PTHR16121:SF0">
    <property type="entry name" value="CAP-SPECIFIC MRNA (NUCLEOSIDE-2'-O-)-METHYLTRANSFERASE 1"/>
    <property type="match status" value="1"/>
</dbReference>
<feature type="domain" description="RrmJ-type SAM-dependent 2'-O-MTase" evidence="3">
    <location>
        <begin position="169"/>
        <end position="382"/>
    </location>
</feature>
<dbReference type="EnsemblMetazoa" id="GAUT043219-RA">
    <property type="protein sequence ID" value="GAUT043219-PA"/>
    <property type="gene ID" value="GAUT043219"/>
</dbReference>
<dbReference type="GO" id="GO:0005737">
    <property type="term" value="C:cytoplasm"/>
    <property type="evidence" value="ECO:0007669"/>
    <property type="project" value="TreeGrafter"/>
</dbReference>
<dbReference type="PROSITE" id="PS50174">
    <property type="entry name" value="G_PATCH"/>
    <property type="match status" value="1"/>
</dbReference>
<dbReference type="InterPro" id="IPR002877">
    <property type="entry name" value="RNA_MeTrfase_FtsJ_dom"/>
</dbReference>
<dbReference type="Gene3D" id="3.40.50.12760">
    <property type="match status" value="1"/>
</dbReference>
<keyword evidence="1" id="KW-0808">Transferase</keyword>
<dbReference type="GO" id="GO:0032259">
    <property type="term" value="P:methylation"/>
    <property type="evidence" value="ECO:0007669"/>
    <property type="project" value="UniProtKB-KW"/>
</dbReference>
<comment type="catalytic activity">
    <reaction evidence="1">
        <text>a 5'-end (N(7)-methyl 5'-triphosphoguanosine)-ribonucleoside in mRNA + S-adenosyl-L-methionine = a 5'-end (N(7)-methyl 5'-triphosphoguanosine)-(2'-O-methyl-ribonucleoside) in mRNA + S-adenosyl-L-homocysteine + H(+)</text>
        <dbReference type="Rhea" id="RHEA:67020"/>
        <dbReference type="Rhea" id="RHEA-COMP:17167"/>
        <dbReference type="Rhea" id="RHEA-COMP:17168"/>
        <dbReference type="ChEBI" id="CHEBI:15378"/>
        <dbReference type="ChEBI" id="CHEBI:57856"/>
        <dbReference type="ChEBI" id="CHEBI:59789"/>
        <dbReference type="ChEBI" id="CHEBI:156461"/>
        <dbReference type="ChEBI" id="CHEBI:167609"/>
        <dbReference type="EC" id="2.1.1.57"/>
    </reaction>
</comment>
<dbReference type="VEuPathDB" id="VectorBase:GAUT043219"/>
<keyword evidence="5" id="KW-1185">Reference proteome</keyword>
<keyword evidence="1" id="KW-0539">Nucleus</keyword>
<dbReference type="GO" id="GO:0004483">
    <property type="term" value="F:methyltransferase cap1 activity"/>
    <property type="evidence" value="ECO:0007669"/>
    <property type="project" value="UniProtKB-UniRule"/>
</dbReference>
<sequence length="782" mass="91052">MEGDNNEENYEVAPKKIKTEWSKSYSNKAMQMMKRMGHKAGEGLGKQNQGRLEPVVPYQQDGRRGFGLQPNTIQIAEEPWDFNCEEIYLPETANWLPNEHNFENTFEKMKSWITFGDRKDTIEEETSFCEKDILTGMLEAKTIFDQFSESELRKARSRSNPFETIRSSIFQNRAAVKMANIDSMLGFMFTNPKDKEDKSLIESNDLMYFADICAGPGGFSEYVLYRKSWEAKGFGFTLRGPNDFKLDKFFAGPPECFDPHYGVKDDGNIYVEANQESFADYVLKHCEVGVHIVMADGGFSVERQENIQEILSKQLYLCQCLLGLKILRPKGHFVCKFFDIFTAFSVGLIYLMYNCFEKISIIKPNSSRPANSERYLICKWKKENTVEICSHLNFINNILNQRTDDKDVLEIVDSLLLIKDERFVTYITNSNNFIGKNQIIGLKKMIAFCRNPRLREGRQSDFRKRCLELWNLPDKLRQAPENKPVDKFLEEFLSDWHKDKAWLNSSATELLSTEVLCEKVESIHDWYFMPIGRNESSSTTCTFFVCTTKGKLSRYTTNKKWESVEYIFEIPSKSFFYGELVYEYSGEGRIQTRVCTLHIIDAVLLGGKDIRRLPLNKRVSMCAKFAKSISKPYKPGNTALIRSKPIFKLGDISQFFSQMRHYTLKDNSQRYGIALNDVNTKFFVPGGIMLFCEICHNFYSKISKSQNKLYYYDKVHHMSYFKSNMPREMSNMLHASFRNSFIRRLLWKWTNTNQVEENGVKVDPNILYRDDIQVFVVNKHNV</sequence>
<evidence type="ECO:0000259" key="2">
    <source>
        <dbReference type="PROSITE" id="PS50174"/>
    </source>
</evidence>
<accession>A0A1A9VP70</accession>
<protein>
    <recommendedName>
        <fullName evidence="1">Cap-specific mRNA (nucleoside-2'-O-)-methyltransferase 1</fullName>
        <ecNumber evidence="1">2.1.1.57</ecNumber>
    </recommendedName>
    <alternativeName>
        <fullName evidence="1">Cap1 2'O-ribose methyltransferase 1</fullName>
    </alternativeName>
</protein>
<dbReference type="Pfam" id="PF01728">
    <property type="entry name" value="FtsJ"/>
    <property type="match status" value="1"/>
</dbReference>
<reference evidence="4" key="1">
    <citation type="submission" date="2020-05" db="UniProtKB">
        <authorList>
            <consortium name="EnsemblMetazoa"/>
        </authorList>
    </citation>
    <scope>IDENTIFICATION</scope>
    <source>
        <strain evidence="4">TTRI</strain>
    </source>
</reference>
<dbReference type="InterPro" id="IPR029063">
    <property type="entry name" value="SAM-dependent_MTases_sf"/>
</dbReference>
<proteinExistence type="predicted"/>
<dbReference type="EC" id="2.1.1.57" evidence="1"/>
<dbReference type="STRING" id="7395.A0A1A9VP70"/>
<dbReference type="Pfam" id="PF01585">
    <property type="entry name" value="G-patch"/>
    <property type="match status" value="1"/>
</dbReference>
<dbReference type="GO" id="GO:0005634">
    <property type="term" value="C:nucleus"/>
    <property type="evidence" value="ECO:0007669"/>
    <property type="project" value="UniProtKB-SubCell"/>
</dbReference>
<evidence type="ECO:0000256" key="1">
    <source>
        <dbReference type="RuleBase" id="RU368012"/>
    </source>
</evidence>
<dbReference type="AlphaFoldDB" id="A0A1A9VP70"/>
<dbReference type="Proteomes" id="UP000078200">
    <property type="component" value="Unassembled WGS sequence"/>
</dbReference>
<name>A0A1A9VP70_GLOAU</name>